<protein>
    <submittedName>
        <fullName evidence="1">Uncharacterized protein</fullName>
    </submittedName>
</protein>
<gene>
    <name evidence="1" type="ORF">SY212_02760</name>
</gene>
<name>A0A6F9XJ24_9LACO</name>
<reference evidence="1" key="1">
    <citation type="submission" date="2019-10" db="EMBL/GenBank/DDBJ databases">
        <title>Lactobacillus agilis SY212 Whole Genome Sequencing Project.</title>
        <authorList>
            <person name="Suzuki S."/>
            <person name="Endo A."/>
            <person name="Maeno S."/>
            <person name="Shiwa Y."/>
            <person name="Matsutani M."/>
            <person name="Kajikawa A."/>
        </authorList>
    </citation>
    <scope>NUCLEOTIDE SEQUENCE</scope>
    <source>
        <strain evidence="1">SY212</strain>
    </source>
</reference>
<dbReference type="RefSeq" id="WP_172584105.1">
    <property type="nucleotide sequence ID" value="NZ_BLAM01000045.1"/>
</dbReference>
<dbReference type="Proteomes" id="UP000494265">
    <property type="component" value="Unassembled WGS sequence"/>
</dbReference>
<accession>A0A6F9XJ24</accession>
<dbReference type="AlphaFoldDB" id="A0A6F9XJ24"/>
<evidence type="ECO:0000313" key="1">
    <source>
        <dbReference type="EMBL" id="GET05246.1"/>
    </source>
</evidence>
<sequence length="132" mass="15373">MTKNIKAIKSDSLSGNYDTRFVIVNTETGEILDDAQGYGYRSAQKAYAAYTYKHRDKSKDKRRKQEEKAIKKWWQNHKELSKDLEQTAFEIAKGSWGPDDKLDAKLLKTILEQENIESEYSPGKLLKIWKKL</sequence>
<organism evidence="1">
    <name type="scientific">Ligilactobacillus agilis</name>
    <dbReference type="NCBI Taxonomy" id="1601"/>
    <lineage>
        <taxon>Bacteria</taxon>
        <taxon>Bacillati</taxon>
        <taxon>Bacillota</taxon>
        <taxon>Bacilli</taxon>
        <taxon>Lactobacillales</taxon>
        <taxon>Lactobacillaceae</taxon>
        <taxon>Ligilactobacillus</taxon>
    </lineage>
</organism>
<dbReference type="EMBL" id="BLAM01000045">
    <property type="protein sequence ID" value="GET05246.1"/>
    <property type="molecule type" value="Genomic_DNA"/>
</dbReference>
<proteinExistence type="predicted"/>
<comment type="caution">
    <text evidence="1">The sequence shown here is derived from an EMBL/GenBank/DDBJ whole genome shotgun (WGS) entry which is preliminary data.</text>
</comment>